<feature type="domain" description="Large ribosomal subunit protein uL15/eL18" evidence="6">
    <location>
        <begin position="405"/>
        <end position="480"/>
    </location>
</feature>
<keyword evidence="2 7" id="KW-0689">Ribosomal protein</keyword>
<evidence type="ECO:0000313" key="8">
    <source>
        <dbReference type="Proteomes" id="UP000266152"/>
    </source>
</evidence>
<dbReference type="Gene3D" id="3.60.21.10">
    <property type="match status" value="1"/>
</dbReference>
<dbReference type="Pfam" id="PF00149">
    <property type="entry name" value="Metallophos"/>
    <property type="match status" value="1"/>
</dbReference>
<dbReference type="InterPro" id="IPR030878">
    <property type="entry name" value="Ribosomal_uL15"/>
</dbReference>
<evidence type="ECO:0000256" key="4">
    <source>
        <dbReference type="SAM" id="MobiDB-lite"/>
    </source>
</evidence>
<dbReference type="AlphaFoldDB" id="A0A395RNR8"/>
<sequence length="587" mass="64789">MDTLHRVSEYLFGPAVPPREPCGRKVQIMSDLHLELNRQYATFDFPVKAPFLILGGDIGRMIDYEIFLPFLARQTARFEKVFLVLGNHEFYEMSYEDGIAKAIELEKEDILEGKLVVLDRNCWDDPDSKLTIVGATLWSKIHPSAAETITLRVSDYKKILGWSVAKHNECHTRDLAYLSETVTGLGNLPAKSQRTVLVVTHHAPCVAGSSKPEHSNAPFKTAFSTDVIQAREFARGVTVWMFGHTHFTTEFRKGPVRVVANQRGTSKKLVTVDLEIASINLQTHGHGALSTTMPPRISPFSTPLCRRTTANAPVSSLTAYLAGLSLQTRNASILGSLANTPGAMHQKKRVGRGPSSGHGKTSGRGHKGQKQHGKVKPWFQGGQTPLIVKHGRKGFSNYRAPQMSEVNIDQIQAWIDQGRLDPTKQITPKELIECGIIGTLKDGVKILSRGADTLKQPIDVMVSRVSASAIAAIEGAGGKVLTRYYTKLAIKRLLTGESVNTDKPLPQGAEHVDTVLAAARDAPFRYRLPDPTGREDIEYYRDPAHRGYLSHQLAPGESPSLYFRVPGVHKIKSEVKKEKAATEETLF</sequence>
<dbReference type="InterPro" id="IPR005749">
    <property type="entry name" value="Ribosomal_uL15_bac-type"/>
</dbReference>
<dbReference type="GO" id="GO:0003735">
    <property type="term" value="F:structural constituent of ribosome"/>
    <property type="evidence" value="ECO:0007669"/>
    <property type="project" value="InterPro"/>
</dbReference>
<protein>
    <submittedName>
        <fullName evidence="7">50s ribosomal protein l15</fullName>
    </submittedName>
</protein>
<proteinExistence type="inferred from homology"/>
<gene>
    <name evidence="7" type="ORF">FSPOR_9777</name>
</gene>
<dbReference type="GO" id="GO:0006412">
    <property type="term" value="P:translation"/>
    <property type="evidence" value="ECO:0007669"/>
    <property type="project" value="InterPro"/>
</dbReference>
<dbReference type="SUPFAM" id="SSF56300">
    <property type="entry name" value="Metallo-dependent phosphatases"/>
    <property type="match status" value="1"/>
</dbReference>
<dbReference type="Gene3D" id="3.100.10.10">
    <property type="match status" value="1"/>
</dbReference>
<dbReference type="HAMAP" id="MF_01341">
    <property type="entry name" value="Ribosomal_uL15"/>
    <property type="match status" value="1"/>
</dbReference>
<comment type="similarity">
    <text evidence="1">Belongs to the universal ribosomal protein uL15 family.</text>
</comment>
<dbReference type="InterPro" id="IPR021131">
    <property type="entry name" value="Ribosomal_uL15/eL18"/>
</dbReference>
<evidence type="ECO:0000256" key="3">
    <source>
        <dbReference type="ARBA" id="ARBA00023274"/>
    </source>
</evidence>
<dbReference type="EMBL" id="PXOF01000159">
    <property type="protein sequence ID" value="RGP61780.1"/>
    <property type="molecule type" value="Genomic_DNA"/>
</dbReference>
<feature type="domain" description="Calcineurin-like phosphoesterase" evidence="5">
    <location>
        <begin position="28"/>
        <end position="246"/>
    </location>
</feature>
<organism evidence="7 8">
    <name type="scientific">Fusarium sporotrichioides</name>
    <dbReference type="NCBI Taxonomy" id="5514"/>
    <lineage>
        <taxon>Eukaryota</taxon>
        <taxon>Fungi</taxon>
        <taxon>Dikarya</taxon>
        <taxon>Ascomycota</taxon>
        <taxon>Pezizomycotina</taxon>
        <taxon>Sordariomycetes</taxon>
        <taxon>Hypocreomycetidae</taxon>
        <taxon>Hypocreales</taxon>
        <taxon>Nectriaceae</taxon>
        <taxon>Fusarium</taxon>
    </lineage>
</organism>
<dbReference type="STRING" id="5514.A0A395RNR8"/>
<dbReference type="InterPro" id="IPR036227">
    <property type="entry name" value="Ribosomal_uL15/eL18_sf"/>
</dbReference>
<evidence type="ECO:0000256" key="2">
    <source>
        <dbReference type="ARBA" id="ARBA00022980"/>
    </source>
</evidence>
<dbReference type="NCBIfam" id="TIGR01071">
    <property type="entry name" value="rplO_bact"/>
    <property type="match status" value="1"/>
</dbReference>
<evidence type="ECO:0000259" key="5">
    <source>
        <dbReference type="Pfam" id="PF00149"/>
    </source>
</evidence>
<dbReference type="GO" id="GO:0005762">
    <property type="term" value="C:mitochondrial large ribosomal subunit"/>
    <property type="evidence" value="ECO:0007669"/>
    <property type="project" value="TreeGrafter"/>
</dbReference>
<reference evidence="7 8" key="1">
    <citation type="journal article" date="2018" name="PLoS Pathog.">
        <title>Evolution of structural diversity of trichothecenes, a family of toxins produced by plant pathogenic and entomopathogenic fungi.</title>
        <authorList>
            <person name="Proctor R.H."/>
            <person name="McCormick S.P."/>
            <person name="Kim H.S."/>
            <person name="Cardoza R.E."/>
            <person name="Stanley A.M."/>
            <person name="Lindo L."/>
            <person name="Kelly A."/>
            <person name="Brown D.W."/>
            <person name="Lee T."/>
            <person name="Vaughan M.M."/>
            <person name="Alexander N.J."/>
            <person name="Busman M."/>
            <person name="Gutierrez S."/>
        </authorList>
    </citation>
    <scope>NUCLEOTIDE SEQUENCE [LARGE SCALE GENOMIC DNA]</scope>
    <source>
        <strain evidence="7 8">NRRL 3299</strain>
    </source>
</reference>
<dbReference type="InterPro" id="IPR029052">
    <property type="entry name" value="Metallo-depent_PP-like"/>
</dbReference>
<name>A0A395RNR8_FUSSP</name>
<dbReference type="PANTHER" id="PTHR12934">
    <property type="entry name" value="50S RIBOSOMAL PROTEIN L15"/>
    <property type="match status" value="1"/>
</dbReference>
<dbReference type="GO" id="GO:0016787">
    <property type="term" value="F:hydrolase activity"/>
    <property type="evidence" value="ECO:0007669"/>
    <property type="project" value="InterPro"/>
</dbReference>
<accession>A0A395RNR8</accession>
<feature type="compositionally biased region" description="Basic residues" evidence="4">
    <location>
        <begin position="361"/>
        <end position="375"/>
    </location>
</feature>
<dbReference type="PANTHER" id="PTHR12934:SF11">
    <property type="entry name" value="LARGE RIBOSOMAL SUBUNIT PROTEIN UL15M"/>
    <property type="match status" value="1"/>
</dbReference>
<dbReference type="Proteomes" id="UP000266152">
    <property type="component" value="Unassembled WGS sequence"/>
</dbReference>
<comment type="caution">
    <text evidence="7">The sequence shown here is derived from an EMBL/GenBank/DDBJ whole genome shotgun (WGS) entry which is preliminary data.</text>
</comment>
<keyword evidence="8" id="KW-1185">Reference proteome</keyword>
<evidence type="ECO:0000256" key="1">
    <source>
        <dbReference type="ARBA" id="ARBA00007320"/>
    </source>
</evidence>
<feature type="region of interest" description="Disordered" evidence="4">
    <location>
        <begin position="340"/>
        <end position="381"/>
    </location>
</feature>
<dbReference type="Pfam" id="PF00828">
    <property type="entry name" value="Ribosomal_L27A"/>
    <property type="match status" value="1"/>
</dbReference>
<dbReference type="SUPFAM" id="SSF52080">
    <property type="entry name" value="Ribosomal proteins L15p and L18e"/>
    <property type="match status" value="1"/>
</dbReference>
<evidence type="ECO:0000313" key="7">
    <source>
        <dbReference type="EMBL" id="RGP61780.1"/>
    </source>
</evidence>
<keyword evidence="3" id="KW-0687">Ribonucleoprotein</keyword>
<dbReference type="InterPro" id="IPR004843">
    <property type="entry name" value="Calcineurin-like_PHP"/>
</dbReference>
<evidence type="ECO:0000259" key="6">
    <source>
        <dbReference type="Pfam" id="PF00828"/>
    </source>
</evidence>